<evidence type="ECO:0000313" key="2">
    <source>
        <dbReference type="EMBL" id="PKY50252.1"/>
    </source>
</evidence>
<dbReference type="OrthoDB" id="2307679at2759"/>
<dbReference type="Proteomes" id="UP000234323">
    <property type="component" value="Unassembled WGS sequence"/>
</dbReference>
<gene>
    <name evidence="2" type="ORF">RhiirA4_406279</name>
</gene>
<feature type="transmembrane region" description="Helical" evidence="1">
    <location>
        <begin position="56"/>
        <end position="81"/>
    </location>
</feature>
<protein>
    <submittedName>
        <fullName evidence="2">Uncharacterized protein</fullName>
    </submittedName>
</protein>
<organism evidence="2 3">
    <name type="scientific">Rhizophagus irregularis</name>
    <dbReference type="NCBI Taxonomy" id="588596"/>
    <lineage>
        <taxon>Eukaryota</taxon>
        <taxon>Fungi</taxon>
        <taxon>Fungi incertae sedis</taxon>
        <taxon>Mucoromycota</taxon>
        <taxon>Glomeromycotina</taxon>
        <taxon>Glomeromycetes</taxon>
        <taxon>Glomerales</taxon>
        <taxon>Glomeraceae</taxon>
        <taxon>Rhizophagus</taxon>
    </lineage>
</organism>
<sequence length="187" mass="21090">MISIEKVRFDKCCLCISLQFGAYVAAIWFAIWNFYIGGLVIKNKDKPRSVNAYEGSAGIIIGVFYISLGFAALCGIHGIYYKKAGEVKVLTKFAFISLLVYVLFSIIEIILLLNVVGYQKYCRSLNPKHPLYYEYCYPFARWGITFAVGVIFGGYLSIVLRSYSKKLKEQTPNVFVADMTAIMTNTS</sequence>
<dbReference type="EMBL" id="LLXI01000847">
    <property type="protein sequence ID" value="PKY50252.1"/>
    <property type="molecule type" value="Genomic_DNA"/>
</dbReference>
<keyword evidence="1" id="KW-0472">Membrane</keyword>
<keyword evidence="1" id="KW-0812">Transmembrane</keyword>
<name>A0A2I1GUD3_9GLOM</name>
<proteinExistence type="predicted"/>
<comment type="caution">
    <text evidence="2">The sequence shown here is derived from an EMBL/GenBank/DDBJ whole genome shotgun (WGS) entry which is preliminary data.</text>
</comment>
<keyword evidence="1" id="KW-1133">Transmembrane helix</keyword>
<dbReference type="VEuPathDB" id="FungiDB:FUN_006595"/>
<feature type="transmembrane region" description="Helical" evidence="1">
    <location>
        <begin position="12"/>
        <end position="36"/>
    </location>
</feature>
<keyword evidence="3" id="KW-1185">Reference proteome</keyword>
<accession>A0A2I1GUD3</accession>
<evidence type="ECO:0000256" key="1">
    <source>
        <dbReference type="SAM" id="Phobius"/>
    </source>
</evidence>
<dbReference type="VEuPathDB" id="FungiDB:RhiirA1_412758"/>
<dbReference type="VEuPathDB" id="FungiDB:RhiirFUN_010517"/>
<evidence type="ECO:0000313" key="3">
    <source>
        <dbReference type="Proteomes" id="UP000234323"/>
    </source>
</evidence>
<feature type="transmembrane region" description="Helical" evidence="1">
    <location>
        <begin position="139"/>
        <end position="160"/>
    </location>
</feature>
<feature type="transmembrane region" description="Helical" evidence="1">
    <location>
        <begin position="93"/>
        <end position="119"/>
    </location>
</feature>
<dbReference type="AlphaFoldDB" id="A0A2I1GUD3"/>
<reference evidence="2 3" key="1">
    <citation type="submission" date="2015-10" db="EMBL/GenBank/DDBJ databases">
        <title>Genome analyses suggest a sexual origin of heterokaryosis in a supposedly ancient asexual fungus.</title>
        <authorList>
            <person name="Ropars J."/>
            <person name="Sedzielewska K."/>
            <person name="Noel J."/>
            <person name="Charron P."/>
            <person name="Farinelli L."/>
            <person name="Marton T."/>
            <person name="Kruger M."/>
            <person name="Pelin A."/>
            <person name="Brachmann A."/>
            <person name="Corradi N."/>
        </authorList>
    </citation>
    <scope>NUCLEOTIDE SEQUENCE [LARGE SCALE GENOMIC DNA]</scope>
    <source>
        <strain evidence="2 3">A4</strain>
    </source>
</reference>